<dbReference type="OrthoDB" id="9775677at2"/>
<reference evidence="11 12" key="1">
    <citation type="submission" date="2016-10" db="EMBL/GenBank/DDBJ databases">
        <authorList>
            <person name="de Groot N.N."/>
        </authorList>
    </citation>
    <scope>NUCLEOTIDE SEQUENCE [LARGE SCALE GENOMIC DNA]</scope>
    <source>
        <strain evidence="11 12">DSM 16957</strain>
    </source>
</reference>
<feature type="chain" id="PRO_5011746720" evidence="8">
    <location>
        <begin position="19"/>
        <end position="707"/>
    </location>
</feature>
<feature type="signal peptide" evidence="8">
    <location>
        <begin position="1"/>
        <end position="18"/>
    </location>
</feature>
<dbReference type="Pfam" id="PF05649">
    <property type="entry name" value="Peptidase_M13_N"/>
    <property type="match status" value="1"/>
</dbReference>
<dbReference type="GO" id="GO:0005886">
    <property type="term" value="C:plasma membrane"/>
    <property type="evidence" value="ECO:0007669"/>
    <property type="project" value="TreeGrafter"/>
</dbReference>
<dbReference type="PROSITE" id="PS51257">
    <property type="entry name" value="PROKAR_LIPOPROTEIN"/>
    <property type="match status" value="1"/>
</dbReference>
<dbReference type="RefSeq" id="WP_091243292.1">
    <property type="nucleotide sequence ID" value="NZ_FNAG01000007.1"/>
</dbReference>
<dbReference type="STRING" id="265719.SAMN04488509_107143"/>
<dbReference type="PANTHER" id="PTHR11733">
    <property type="entry name" value="ZINC METALLOPROTEASE FAMILY M13 NEPRILYSIN-RELATED"/>
    <property type="match status" value="1"/>
</dbReference>
<dbReference type="PANTHER" id="PTHR11733:SF167">
    <property type="entry name" value="FI17812P1-RELATED"/>
    <property type="match status" value="1"/>
</dbReference>
<keyword evidence="12" id="KW-1185">Reference proteome</keyword>
<keyword evidence="6" id="KW-0862">Zinc</keyword>
<keyword evidence="8" id="KW-0732">Signal</keyword>
<evidence type="ECO:0000256" key="7">
    <source>
        <dbReference type="ARBA" id="ARBA00023049"/>
    </source>
</evidence>
<dbReference type="InterPro" id="IPR018497">
    <property type="entry name" value="Peptidase_M13_C"/>
</dbReference>
<evidence type="ECO:0000256" key="8">
    <source>
        <dbReference type="SAM" id="SignalP"/>
    </source>
</evidence>
<dbReference type="GO" id="GO:0004222">
    <property type="term" value="F:metalloendopeptidase activity"/>
    <property type="evidence" value="ECO:0007669"/>
    <property type="project" value="InterPro"/>
</dbReference>
<dbReference type="GO" id="GO:0046872">
    <property type="term" value="F:metal ion binding"/>
    <property type="evidence" value="ECO:0007669"/>
    <property type="project" value="UniProtKB-KW"/>
</dbReference>
<evidence type="ECO:0000313" key="11">
    <source>
        <dbReference type="EMBL" id="SDD81181.1"/>
    </source>
</evidence>
<feature type="domain" description="Peptidase M13 N-terminal" evidence="10">
    <location>
        <begin position="72"/>
        <end position="450"/>
    </location>
</feature>
<dbReference type="GO" id="GO:0016485">
    <property type="term" value="P:protein processing"/>
    <property type="evidence" value="ECO:0007669"/>
    <property type="project" value="TreeGrafter"/>
</dbReference>
<organism evidence="11 12">
    <name type="scientific">Aquimonas voraii</name>
    <dbReference type="NCBI Taxonomy" id="265719"/>
    <lineage>
        <taxon>Bacteria</taxon>
        <taxon>Pseudomonadati</taxon>
        <taxon>Pseudomonadota</taxon>
        <taxon>Gammaproteobacteria</taxon>
        <taxon>Lysobacterales</taxon>
        <taxon>Lysobacteraceae</taxon>
        <taxon>Aquimonas</taxon>
    </lineage>
</organism>
<dbReference type="Proteomes" id="UP000199603">
    <property type="component" value="Unassembled WGS sequence"/>
</dbReference>
<evidence type="ECO:0000313" key="12">
    <source>
        <dbReference type="Proteomes" id="UP000199603"/>
    </source>
</evidence>
<accession>A0A1G6XT73</accession>
<dbReference type="SUPFAM" id="SSF55486">
    <property type="entry name" value="Metalloproteases ('zincins'), catalytic domain"/>
    <property type="match status" value="1"/>
</dbReference>
<gene>
    <name evidence="11" type="ORF">SAMN04488509_107143</name>
</gene>
<keyword evidence="3" id="KW-0645">Protease</keyword>
<dbReference type="InterPro" id="IPR042089">
    <property type="entry name" value="Peptidase_M13_dom_2"/>
</dbReference>
<dbReference type="PRINTS" id="PR00786">
    <property type="entry name" value="NEPRILYSIN"/>
</dbReference>
<evidence type="ECO:0000256" key="4">
    <source>
        <dbReference type="ARBA" id="ARBA00022723"/>
    </source>
</evidence>
<evidence type="ECO:0000256" key="2">
    <source>
        <dbReference type="ARBA" id="ARBA00007357"/>
    </source>
</evidence>
<feature type="domain" description="Peptidase M13 C-terminal" evidence="9">
    <location>
        <begin position="502"/>
        <end position="704"/>
    </location>
</feature>
<dbReference type="InterPro" id="IPR024079">
    <property type="entry name" value="MetalloPept_cat_dom_sf"/>
</dbReference>
<evidence type="ECO:0000259" key="10">
    <source>
        <dbReference type="Pfam" id="PF05649"/>
    </source>
</evidence>
<protein>
    <submittedName>
        <fullName evidence="11">Endothelin-converting enzyme Metallo peptidase. MEROPS family M13</fullName>
    </submittedName>
</protein>
<dbReference type="InterPro" id="IPR008753">
    <property type="entry name" value="Peptidase_M13_N"/>
</dbReference>
<dbReference type="PROSITE" id="PS51885">
    <property type="entry name" value="NEPRILYSIN"/>
    <property type="match status" value="1"/>
</dbReference>
<evidence type="ECO:0000259" key="9">
    <source>
        <dbReference type="Pfam" id="PF01431"/>
    </source>
</evidence>
<dbReference type="InterPro" id="IPR000718">
    <property type="entry name" value="Peptidase_M13"/>
</dbReference>
<evidence type="ECO:0000256" key="6">
    <source>
        <dbReference type="ARBA" id="ARBA00022833"/>
    </source>
</evidence>
<dbReference type="AlphaFoldDB" id="A0A1G6XT73"/>
<keyword evidence="7" id="KW-0482">Metalloprotease</keyword>
<evidence type="ECO:0000256" key="1">
    <source>
        <dbReference type="ARBA" id="ARBA00001947"/>
    </source>
</evidence>
<comment type="cofactor">
    <cofactor evidence="1">
        <name>Zn(2+)</name>
        <dbReference type="ChEBI" id="CHEBI:29105"/>
    </cofactor>
</comment>
<dbReference type="Gene3D" id="1.10.1380.10">
    <property type="entry name" value="Neutral endopeptidase , domain2"/>
    <property type="match status" value="1"/>
</dbReference>
<dbReference type="CDD" id="cd08662">
    <property type="entry name" value="M13"/>
    <property type="match status" value="1"/>
</dbReference>
<comment type="similarity">
    <text evidence="2">Belongs to the peptidase M13 family.</text>
</comment>
<dbReference type="Gene3D" id="3.40.390.10">
    <property type="entry name" value="Collagenase (Catalytic Domain)"/>
    <property type="match status" value="1"/>
</dbReference>
<name>A0A1G6XT73_9GAMM</name>
<evidence type="ECO:0000256" key="3">
    <source>
        <dbReference type="ARBA" id="ARBA00022670"/>
    </source>
</evidence>
<keyword evidence="5" id="KW-0378">Hydrolase</keyword>
<sequence length="707" mass="77269">MNLPFRSLLSAAILTALAACSAPSGDSASASKAAPAATTAAAPQPIAIDMAAIKTQPISFRAADLNPDVTACTDLNLHTNQTWLAANPVPSDRSSWGSFEVLGERSLEIQHAIVQAASQSNSAPGSIEQKVGDFFGSGMDTAAIEAAGIEPLKPRLAKIDAITDTAGIAGYLRDAYAVGQGPLFGFYANADLKNSEMVIGYTNQGGLSLPERSYYLEDREDFVAAREALLTYAATVLQLAGADEASAKAQAQQVLEFETLLAKASLDRVSLRDPATRYNPVSIEQADAVTPNFPWGAFFDAVGVARPEMFSLAMPDFFREFDRMLVEVPVQQWQTWLRFRVLNDAAPYLGKAFEDANFALYGKTLRGQQEQQERWKRVLNAVNGSMGEALGQLYVAVAFPPESKAKMQQLVANLSEALKERLQNLDWMGDETKTKALEKWASFTPKIGYPDKWRSWDGLNVGRGSYVANLEAAAAFNYRFMLDKIGKPVDKTEWGMSPQTVNAYYRASANEIVFPAAILQPPFFDPNADDALNYGGIGAVIGHEMLHGYDDQGSKFDAVGNFANWWTDQDRERFNARTDKLVAQFNAYEALPGLNVNGRLALGENIADLGGLTVAYAAMRRAQGEGYTDPMVEGLSQSQRFFLNWATVWRRGFTTEAMKLQITNGPHAPGMFRAVGAPSNMPTFHEAFGCQPGDRMRREGEERVAIW</sequence>
<evidence type="ECO:0000256" key="5">
    <source>
        <dbReference type="ARBA" id="ARBA00022801"/>
    </source>
</evidence>
<dbReference type="EMBL" id="FNAG01000007">
    <property type="protein sequence ID" value="SDD81181.1"/>
    <property type="molecule type" value="Genomic_DNA"/>
</dbReference>
<keyword evidence="4" id="KW-0479">Metal-binding</keyword>
<proteinExistence type="inferred from homology"/>
<dbReference type="Pfam" id="PF01431">
    <property type="entry name" value="Peptidase_M13"/>
    <property type="match status" value="1"/>
</dbReference>